<evidence type="ECO:0000313" key="2">
    <source>
        <dbReference type="Proteomes" id="UP000593579"/>
    </source>
</evidence>
<dbReference type="InterPro" id="IPR040256">
    <property type="entry name" value="At4g02000-like"/>
</dbReference>
<name>A0A7J9BKZ5_GOSGO</name>
<proteinExistence type="predicted"/>
<dbReference type="EMBL" id="JABEZY010000004">
    <property type="protein sequence ID" value="MBA0736866.1"/>
    <property type="molecule type" value="Genomic_DNA"/>
</dbReference>
<evidence type="ECO:0008006" key="3">
    <source>
        <dbReference type="Google" id="ProtNLM"/>
    </source>
</evidence>
<organism evidence="1 2">
    <name type="scientific">Gossypium gossypioides</name>
    <name type="common">Mexican cotton</name>
    <name type="synonym">Selera gossypioides</name>
    <dbReference type="NCBI Taxonomy" id="34282"/>
    <lineage>
        <taxon>Eukaryota</taxon>
        <taxon>Viridiplantae</taxon>
        <taxon>Streptophyta</taxon>
        <taxon>Embryophyta</taxon>
        <taxon>Tracheophyta</taxon>
        <taxon>Spermatophyta</taxon>
        <taxon>Magnoliopsida</taxon>
        <taxon>eudicotyledons</taxon>
        <taxon>Gunneridae</taxon>
        <taxon>Pentapetalae</taxon>
        <taxon>rosids</taxon>
        <taxon>malvids</taxon>
        <taxon>Malvales</taxon>
        <taxon>Malvaceae</taxon>
        <taxon>Malvoideae</taxon>
        <taxon>Gossypium</taxon>
    </lineage>
</organism>
<evidence type="ECO:0000313" key="1">
    <source>
        <dbReference type="EMBL" id="MBA0736866.1"/>
    </source>
</evidence>
<dbReference type="OrthoDB" id="1002090at2759"/>
<dbReference type="PANTHER" id="PTHR31286">
    <property type="entry name" value="GLYCINE-RICH CELL WALL STRUCTURAL PROTEIN 1.8-LIKE"/>
    <property type="match status" value="1"/>
</dbReference>
<keyword evidence="2" id="KW-1185">Reference proteome</keyword>
<comment type="caution">
    <text evidence="1">The sequence shown here is derived from an EMBL/GenBank/DDBJ whole genome shotgun (WGS) entry which is preliminary data.</text>
</comment>
<dbReference type="AlphaFoldDB" id="A0A7J9BKZ5"/>
<accession>A0A7J9BKZ5</accession>
<sequence>MIEDVVSTSKDLVLPTKISWKQMLIGKGDHNQGERPQSAGKDNEGEIEFLEYGVKKTIVNGISAIEFSKCIQQILLKNMETTVVLKFLGKNIGYIALFNQISNLWRPSRPFNLMDIEMIVYGQYLTVQLWTMYFNPMKPYPSMVLAWIRLPGLPGFMYKRRILEAIGGLVGNVVKLDLNTDSKTRCRFSRMDVFVDLNKALISQVMVMENCKVSSVNVEGTEPNGFNNETDGSVELVIDNLSQVLGEKDPYFVVNDTGINAFLVNPKSWATKVNNDGLEKENSVDLGLRAVWQIAKDLETRGQSTETELNENIFGASKQLDFSSRDS</sequence>
<dbReference type="PANTHER" id="PTHR31286:SF173">
    <property type="entry name" value="DUF4283 DOMAIN-CONTAINING PROTEIN"/>
    <property type="match status" value="1"/>
</dbReference>
<gene>
    <name evidence="1" type="ORF">Gogos_010355</name>
</gene>
<dbReference type="Proteomes" id="UP000593579">
    <property type="component" value="Unassembled WGS sequence"/>
</dbReference>
<reference evidence="1 2" key="1">
    <citation type="journal article" date="2019" name="Genome Biol. Evol.">
        <title>Insights into the evolution of the New World diploid cottons (Gossypium, subgenus Houzingenia) based on genome sequencing.</title>
        <authorList>
            <person name="Grover C.E."/>
            <person name="Arick M.A. 2nd"/>
            <person name="Thrash A."/>
            <person name="Conover J.L."/>
            <person name="Sanders W.S."/>
            <person name="Peterson D.G."/>
            <person name="Frelichowski J.E."/>
            <person name="Scheffler J.A."/>
            <person name="Scheffler B.E."/>
            <person name="Wendel J.F."/>
        </authorList>
    </citation>
    <scope>NUCLEOTIDE SEQUENCE [LARGE SCALE GENOMIC DNA]</scope>
    <source>
        <strain evidence="1">5</strain>
        <tissue evidence="1">Leaf</tissue>
    </source>
</reference>
<feature type="non-terminal residue" evidence="1">
    <location>
        <position position="1"/>
    </location>
</feature>
<protein>
    <recommendedName>
        <fullName evidence="3">DUF4283 domain-containing protein</fullName>
    </recommendedName>
</protein>